<evidence type="ECO:0000313" key="2">
    <source>
        <dbReference type="WBParaSite" id="PS1159_v2.g2072.t1"/>
    </source>
</evidence>
<sequence length="383" mass="43516">MDSRRDSYYGGRDSYGRRDYNGGGYKSSRTNSSDSGNSISSRSSRDGYSPQDRGAPYHGRGRGRGGGRGGYGAPGGRSGADDSTTLSFPEAEPQLFTIPELEQLPPVPPKTTTNVRTNGYEIDVSKAKKVYQYDIKWTGESKKGKKFDMNKQTKDDVKLQLKQNALFSIFYKTIHQHKDFFRITEGDEQYVYDSGSMFFCQTKLLENEEVRTFDLEVEKFDQTAKDYYRSMTKGTAEIRLTREIRPDSLNGDLENDRPIIHFLELVFSQAQRQGGDYLSFGNRFFKIDSNEEIERTPLVLKEGITRSIRIIGEPSDKKLMVQMVPTKTTFFDSRSLERLVEHSINGRISDITNENKRKLASAAIKGLVLRTTHLERNNLFVAA</sequence>
<dbReference type="WBParaSite" id="PS1159_v2.g2072.t1">
    <property type="protein sequence ID" value="PS1159_v2.g2072.t1"/>
    <property type="gene ID" value="PS1159_v2.g2072"/>
</dbReference>
<organism evidence="1 2">
    <name type="scientific">Panagrolaimus sp. PS1159</name>
    <dbReference type="NCBI Taxonomy" id="55785"/>
    <lineage>
        <taxon>Eukaryota</taxon>
        <taxon>Metazoa</taxon>
        <taxon>Ecdysozoa</taxon>
        <taxon>Nematoda</taxon>
        <taxon>Chromadorea</taxon>
        <taxon>Rhabditida</taxon>
        <taxon>Tylenchina</taxon>
        <taxon>Panagrolaimomorpha</taxon>
        <taxon>Panagrolaimoidea</taxon>
        <taxon>Panagrolaimidae</taxon>
        <taxon>Panagrolaimus</taxon>
    </lineage>
</organism>
<reference evidence="2" key="1">
    <citation type="submission" date="2022-11" db="UniProtKB">
        <authorList>
            <consortium name="WormBaseParasite"/>
        </authorList>
    </citation>
    <scope>IDENTIFICATION</scope>
</reference>
<accession>A0AC35FTV8</accession>
<proteinExistence type="predicted"/>
<protein>
    <submittedName>
        <fullName evidence="2">Protein argonaute N-terminal domain-containing protein</fullName>
    </submittedName>
</protein>
<evidence type="ECO:0000313" key="1">
    <source>
        <dbReference type="Proteomes" id="UP000887580"/>
    </source>
</evidence>
<dbReference type="Proteomes" id="UP000887580">
    <property type="component" value="Unplaced"/>
</dbReference>
<name>A0AC35FTV8_9BILA</name>